<dbReference type="InterPro" id="IPR048493">
    <property type="entry name" value="DUF1980_N"/>
</dbReference>
<dbReference type="RefSeq" id="WP_155218770.1">
    <property type="nucleotide sequence ID" value="NZ_WNHB01000012.1"/>
</dbReference>
<evidence type="ECO:0000313" key="5">
    <source>
        <dbReference type="Proteomes" id="UP000440978"/>
    </source>
</evidence>
<dbReference type="InterPro" id="IPR052955">
    <property type="entry name" value="UPF0703_membrane_permease"/>
</dbReference>
<feature type="transmembrane region" description="Helical" evidence="1">
    <location>
        <begin position="84"/>
        <end position="103"/>
    </location>
</feature>
<keyword evidence="1" id="KW-0812">Transmembrane</keyword>
<evidence type="ECO:0000259" key="2">
    <source>
        <dbReference type="Pfam" id="PF09323"/>
    </source>
</evidence>
<keyword evidence="5" id="KW-1185">Reference proteome</keyword>
<dbReference type="PANTHER" id="PTHR40047">
    <property type="entry name" value="UPF0703 PROTEIN YCGQ"/>
    <property type="match status" value="1"/>
</dbReference>
<dbReference type="InterPro" id="IPR048447">
    <property type="entry name" value="DUF1980_C"/>
</dbReference>
<dbReference type="Proteomes" id="UP000440978">
    <property type="component" value="Unassembled WGS sequence"/>
</dbReference>
<reference evidence="4 5" key="1">
    <citation type="submission" date="2019-11" db="EMBL/GenBank/DDBJ databases">
        <title>Terrilactibacillus tamarindus sp. nov. BCM23-1 isolated from bark of Tamarindus indica.</title>
        <authorList>
            <person name="Kingkaew E."/>
            <person name="Tanasupawat S."/>
        </authorList>
    </citation>
    <scope>NUCLEOTIDE SEQUENCE [LARGE SCALE GENOMIC DNA]</scope>
    <source>
        <strain evidence="4 5">BCM23-1</strain>
    </source>
</reference>
<protein>
    <submittedName>
        <fullName evidence="4">TIGR03943 family protein</fullName>
    </submittedName>
</protein>
<feature type="transmembrane region" description="Helical" evidence="1">
    <location>
        <begin position="30"/>
        <end position="51"/>
    </location>
</feature>
<comment type="caution">
    <text evidence="4">The sequence shown here is derived from an EMBL/GenBank/DDBJ whole genome shotgun (WGS) entry which is preliminary data.</text>
</comment>
<dbReference type="NCBIfam" id="TIGR03943">
    <property type="entry name" value="TIGR03943 family putative permease subunit"/>
    <property type="match status" value="1"/>
</dbReference>
<dbReference type="Pfam" id="PF21537">
    <property type="entry name" value="DUF1980_C"/>
    <property type="match status" value="1"/>
</dbReference>
<evidence type="ECO:0000256" key="1">
    <source>
        <dbReference type="SAM" id="Phobius"/>
    </source>
</evidence>
<organism evidence="4 5">
    <name type="scientific">Terrilactibacillus tamarindi</name>
    <dbReference type="NCBI Taxonomy" id="2599694"/>
    <lineage>
        <taxon>Bacteria</taxon>
        <taxon>Bacillati</taxon>
        <taxon>Bacillota</taxon>
        <taxon>Bacilli</taxon>
        <taxon>Bacillales</taxon>
        <taxon>Bacillaceae</taxon>
        <taxon>Terrilactibacillus</taxon>
    </lineage>
</organism>
<dbReference type="PANTHER" id="PTHR40047:SF1">
    <property type="entry name" value="UPF0703 PROTEIN YCGQ"/>
    <property type="match status" value="1"/>
</dbReference>
<keyword evidence="1" id="KW-1133">Transmembrane helix</keyword>
<sequence length="282" mass="33160">MFRIIILFGFTYLFLHLHLTGDISQYINMKYSYLSFTMIFVLGFLTVYQIIKWNNEGNHKHEHHHDIDCGHDHSNDENTWYKKVVVYGLLLFPLVTGIFLPIATLDSNIVKAKGFHFAEIDNDKDQYANHQILRPNTSLYYGSDEYRKMLASDLKKYSAKNSLYLDDSNYLRALETIYNYPGNFTNKQVSIEGFVYHGDSLKKSQLFLFRFGIIHCIADAGVFGMMVDFPQDVSYNDDEWIRAEGTLSTIYYQPFKQTIPYLKVTKWQKVDKPKNPYAYRKY</sequence>
<dbReference type="Pfam" id="PF09323">
    <property type="entry name" value="DUF1980"/>
    <property type="match status" value="1"/>
</dbReference>
<proteinExistence type="predicted"/>
<evidence type="ECO:0000313" key="4">
    <source>
        <dbReference type="EMBL" id="MTT32107.1"/>
    </source>
</evidence>
<dbReference type="OrthoDB" id="9770408at2"/>
<name>A0A6N8CSC7_9BACI</name>
<accession>A0A6N8CSC7</accession>
<feature type="domain" description="DUF1980" evidence="2">
    <location>
        <begin position="2"/>
        <end position="116"/>
    </location>
</feature>
<dbReference type="AlphaFoldDB" id="A0A6N8CSC7"/>
<dbReference type="EMBL" id="WNHB01000012">
    <property type="protein sequence ID" value="MTT32107.1"/>
    <property type="molecule type" value="Genomic_DNA"/>
</dbReference>
<dbReference type="InterPro" id="IPR015402">
    <property type="entry name" value="DUF1980"/>
</dbReference>
<feature type="domain" description="DUF1980" evidence="3">
    <location>
        <begin position="140"/>
        <end position="280"/>
    </location>
</feature>
<gene>
    <name evidence="4" type="ORF">GMB86_08815</name>
</gene>
<keyword evidence="1" id="KW-0472">Membrane</keyword>
<evidence type="ECO:0000259" key="3">
    <source>
        <dbReference type="Pfam" id="PF21537"/>
    </source>
</evidence>